<evidence type="ECO:0008006" key="3">
    <source>
        <dbReference type="Google" id="ProtNLM"/>
    </source>
</evidence>
<dbReference type="AlphaFoldDB" id="W2C4C4"/>
<dbReference type="PATRIC" id="fig|1411148.3.peg.1636"/>
<dbReference type="EMBL" id="AYUF01000485">
    <property type="protein sequence ID" value="ETK01296.1"/>
    <property type="molecule type" value="Genomic_DNA"/>
</dbReference>
<reference evidence="1 2" key="1">
    <citation type="submission" date="2013-11" db="EMBL/GenBank/DDBJ databases">
        <title>Single cell genomics of uncultured Tannerella BU063 (oral taxon 286).</title>
        <authorList>
            <person name="Beall C.J."/>
            <person name="Campbell A.G."/>
            <person name="Griffen A.L."/>
            <person name="Podar M."/>
            <person name="Leys E.J."/>
        </authorList>
    </citation>
    <scope>NUCLEOTIDE SEQUENCE [LARGE SCALE GENOMIC DNA]</scope>
    <source>
        <strain evidence="1">Cell 2</strain>
    </source>
</reference>
<protein>
    <recommendedName>
        <fullName evidence="3">DUF3408 domain-containing protein</fullName>
    </recommendedName>
</protein>
<proteinExistence type="predicted"/>
<dbReference type="Pfam" id="PF11888">
    <property type="entry name" value="DUF3408"/>
    <property type="match status" value="1"/>
</dbReference>
<accession>W2C4C4</accession>
<name>W2C4C4_9BACT</name>
<evidence type="ECO:0000313" key="1">
    <source>
        <dbReference type="EMBL" id="ETK01296.1"/>
    </source>
</evidence>
<organism evidence="1 2">
    <name type="scientific">Tannerella sp. oral taxon BU063 isolate Cell 2</name>
    <dbReference type="NCBI Taxonomy" id="1411148"/>
    <lineage>
        <taxon>Bacteria</taxon>
        <taxon>Pseudomonadati</taxon>
        <taxon>Bacteroidota</taxon>
        <taxon>Bacteroidia</taxon>
        <taxon>Bacteroidales</taxon>
        <taxon>Tannerellaceae</taxon>
        <taxon>Tannerella</taxon>
    </lineage>
</organism>
<sequence length="58" mass="6994">MELIERRAVYLSRATQERVDFVVRRLGDRGANLSSFVERIVRTHLEDYADEIEEWRKL</sequence>
<evidence type="ECO:0000313" key="2">
    <source>
        <dbReference type="Proteomes" id="UP000018837"/>
    </source>
</evidence>
<dbReference type="Proteomes" id="UP000018837">
    <property type="component" value="Unassembled WGS sequence"/>
</dbReference>
<gene>
    <name evidence="1" type="ORF">N425_10165</name>
</gene>
<comment type="caution">
    <text evidence="1">The sequence shown here is derived from an EMBL/GenBank/DDBJ whole genome shotgun (WGS) entry which is preliminary data.</text>
</comment>
<dbReference type="InterPro" id="IPR021823">
    <property type="entry name" value="DUF3408"/>
</dbReference>